<dbReference type="InterPro" id="IPR026841">
    <property type="entry name" value="Aur1/Ipt1"/>
</dbReference>
<dbReference type="PANTHER" id="PTHR31310:SF7">
    <property type="entry name" value="PA-PHOSPHATASE RELATED-FAMILY PROTEIN DDB_G0268928"/>
    <property type="match status" value="1"/>
</dbReference>
<evidence type="ECO:0000256" key="4">
    <source>
        <dbReference type="ARBA" id="ARBA00023136"/>
    </source>
</evidence>
<dbReference type="SUPFAM" id="SSF48317">
    <property type="entry name" value="Acid phosphatase/Vanadium-dependent haloperoxidase"/>
    <property type="match status" value="1"/>
</dbReference>
<feature type="transmembrane region" description="Helical" evidence="5">
    <location>
        <begin position="274"/>
        <end position="293"/>
    </location>
</feature>
<name>A0A3N0GV43_9ACTN</name>
<feature type="transmembrane region" description="Helical" evidence="5">
    <location>
        <begin position="323"/>
        <end position="343"/>
    </location>
</feature>
<dbReference type="EMBL" id="RJSF01000009">
    <property type="protein sequence ID" value="RNM16317.1"/>
    <property type="molecule type" value="Genomic_DNA"/>
</dbReference>
<comment type="subcellular location">
    <subcellularLocation>
        <location evidence="1">Membrane</location>
        <topology evidence="1">Multi-pass membrane protein</topology>
    </subcellularLocation>
</comment>
<accession>A0A3N0GV43</accession>
<sequence>MSETETEPRTEAAPPTTGVGRLRVVRRLAFVAYLGALAFTFGTQGAPLDREGVVLWVVLGLAVASIGRRPIRILWLVLDFLPFVLVLVFYDYLRGLADTVGMPTWWRPQIEVDRFLFFGHVPTVWLQEHLKHQRYSGVRWYDLIACLSYYSFFFLPYLTAGVMWLRSRADFYRWAVRFVALSFSCFLLFMLIPTAPPWAAGHCTAADVADHPSSAPCMYAIGVPPADGLLGRFTTVQAGANPWVERIAGDGLQQLHLGVAHELWTKGFSTADPVAAVPSLHLGGTVLFCLFLWRRTSTTWRPLLVLYPLVMMFSLAYTGEHYVADGIAGALAAWLVHTAANRLERWRERRRVRTDPAATPAESASVSI</sequence>
<evidence type="ECO:0000256" key="3">
    <source>
        <dbReference type="ARBA" id="ARBA00022989"/>
    </source>
</evidence>
<evidence type="ECO:0000256" key="2">
    <source>
        <dbReference type="ARBA" id="ARBA00022692"/>
    </source>
</evidence>
<organism evidence="7 8">
    <name type="scientific">Nocardioides pocheonensis</name>
    <dbReference type="NCBI Taxonomy" id="661485"/>
    <lineage>
        <taxon>Bacteria</taxon>
        <taxon>Bacillati</taxon>
        <taxon>Actinomycetota</taxon>
        <taxon>Actinomycetes</taxon>
        <taxon>Propionibacteriales</taxon>
        <taxon>Nocardioidaceae</taxon>
        <taxon>Nocardioides</taxon>
    </lineage>
</organism>
<dbReference type="RefSeq" id="WP_123221813.1">
    <property type="nucleotide sequence ID" value="NZ_RJSF01000009.1"/>
</dbReference>
<dbReference type="Gene3D" id="1.20.144.10">
    <property type="entry name" value="Phosphatidic acid phosphatase type 2/haloperoxidase"/>
    <property type="match status" value="1"/>
</dbReference>
<protein>
    <submittedName>
        <fullName evidence="7">Phosphatase PAP2 family protein</fullName>
    </submittedName>
</protein>
<evidence type="ECO:0000259" key="6">
    <source>
        <dbReference type="Pfam" id="PF14378"/>
    </source>
</evidence>
<dbReference type="PANTHER" id="PTHR31310">
    <property type="match status" value="1"/>
</dbReference>
<feature type="transmembrane region" description="Helical" evidence="5">
    <location>
        <begin position="52"/>
        <end position="67"/>
    </location>
</feature>
<feature type="transmembrane region" description="Helical" evidence="5">
    <location>
        <begin position="28"/>
        <end position="46"/>
    </location>
</feature>
<evidence type="ECO:0000256" key="5">
    <source>
        <dbReference type="SAM" id="Phobius"/>
    </source>
</evidence>
<reference evidence="7 8" key="1">
    <citation type="submission" date="2018-11" db="EMBL/GenBank/DDBJ databases">
        <authorList>
            <person name="Li F."/>
        </authorList>
    </citation>
    <scope>NUCLEOTIDE SEQUENCE [LARGE SCALE GENOMIC DNA]</scope>
    <source>
        <strain evidence="7 8">Gsoil 818</strain>
    </source>
</reference>
<feature type="transmembrane region" description="Helical" evidence="5">
    <location>
        <begin position="300"/>
        <end position="317"/>
    </location>
</feature>
<evidence type="ECO:0000256" key="1">
    <source>
        <dbReference type="ARBA" id="ARBA00004141"/>
    </source>
</evidence>
<dbReference type="InterPro" id="IPR036938">
    <property type="entry name" value="PAP2/HPO_sf"/>
</dbReference>
<feature type="domain" description="Inositolphosphotransferase Aur1/Ipt1" evidence="6">
    <location>
        <begin position="132"/>
        <end position="338"/>
    </location>
</feature>
<keyword evidence="2 5" id="KW-0812">Transmembrane</keyword>
<keyword evidence="3 5" id="KW-1133">Transmembrane helix</keyword>
<feature type="transmembrane region" description="Helical" evidence="5">
    <location>
        <begin position="140"/>
        <end position="162"/>
    </location>
</feature>
<feature type="transmembrane region" description="Helical" evidence="5">
    <location>
        <begin position="74"/>
        <end position="93"/>
    </location>
</feature>
<dbReference type="Pfam" id="PF14378">
    <property type="entry name" value="PAP2_3"/>
    <property type="match status" value="1"/>
</dbReference>
<evidence type="ECO:0000313" key="8">
    <source>
        <dbReference type="Proteomes" id="UP000279994"/>
    </source>
</evidence>
<feature type="transmembrane region" description="Helical" evidence="5">
    <location>
        <begin position="174"/>
        <end position="192"/>
    </location>
</feature>
<evidence type="ECO:0000313" key="7">
    <source>
        <dbReference type="EMBL" id="RNM16317.1"/>
    </source>
</evidence>
<dbReference type="OrthoDB" id="629685at2"/>
<dbReference type="Proteomes" id="UP000279994">
    <property type="component" value="Unassembled WGS sequence"/>
</dbReference>
<dbReference type="AlphaFoldDB" id="A0A3N0GV43"/>
<comment type="caution">
    <text evidence="7">The sequence shown here is derived from an EMBL/GenBank/DDBJ whole genome shotgun (WGS) entry which is preliminary data.</text>
</comment>
<gene>
    <name evidence="7" type="ORF">EFL26_05055</name>
</gene>
<proteinExistence type="predicted"/>
<dbReference type="GO" id="GO:0016020">
    <property type="term" value="C:membrane"/>
    <property type="evidence" value="ECO:0007669"/>
    <property type="project" value="UniProtKB-SubCell"/>
</dbReference>
<keyword evidence="8" id="KW-1185">Reference proteome</keyword>
<dbReference type="InterPro" id="IPR052185">
    <property type="entry name" value="IPC_Synthase-Related"/>
</dbReference>
<keyword evidence="4 5" id="KW-0472">Membrane</keyword>